<sequence>MFFCTALALAGHAQAQDGPELHVVAVGKGRQTDDFYALPETRIMVDRPGQSVALVLIDGGEMQWRIDMTEGTRVLDVIRSGPDPENSAIMLADIPMTGIDVPGLPLVRNPVGQDFRKLVKTLTERYATDRLHSFQAARLAPAAQIVVDQVQSDPALAHEYLAQALGRKDDLPPGIRDGSGMQPVSSATVTFDTKGVRLTDATGTRDFPVTPDVPRVLLPVASTHDPATGTIYAMTYGGEGYIYTIDTKDGAWRVVTSLEEYDARTLLFDPTTRALVTTGAFSRPGEIKVFAPDGETTSLFVPTTAFPGLTDLFDYGNEHGPPLVPRRLEDGWLLLDAEAPHDDRSNTAPARRSYALDIDTGDVRLLSYRNP</sequence>
<accession>A0ABS6SZU2</accession>
<evidence type="ECO:0000313" key="2">
    <source>
        <dbReference type="Proteomes" id="UP000756530"/>
    </source>
</evidence>
<comment type="caution">
    <text evidence="1">The sequence shown here is derived from an EMBL/GenBank/DDBJ whole genome shotgun (WGS) entry which is preliminary data.</text>
</comment>
<evidence type="ECO:0008006" key="3">
    <source>
        <dbReference type="Google" id="ProtNLM"/>
    </source>
</evidence>
<keyword evidence="2" id="KW-1185">Reference proteome</keyword>
<protein>
    <recommendedName>
        <fullName evidence="3">WD40 repeat domain-containing protein</fullName>
    </recommendedName>
</protein>
<name>A0ABS6SZU2_9RHOB</name>
<reference evidence="1 2" key="1">
    <citation type="submission" date="2021-05" db="EMBL/GenBank/DDBJ databases">
        <title>Culturable bacteria isolated from Daya Bay.</title>
        <authorList>
            <person name="Zheng W."/>
            <person name="Yu S."/>
            <person name="Huang Y."/>
        </authorList>
    </citation>
    <scope>NUCLEOTIDE SEQUENCE [LARGE SCALE GENOMIC DNA]</scope>
    <source>
        <strain evidence="1 2">DP4N28-5</strain>
    </source>
</reference>
<gene>
    <name evidence="1" type="ORF">KJP28_06030</name>
</gene>
<organism evidence="1 2">
    <name type="scientific">Maritimibacter dapengensis</name>
    <dbReference type="NCBI Taxonomy" id="2836868"/>
    <lineage>
        <taxon>Bacteria</taxon>
        <taxon>Pseudomonadati</taxon>
        <taxon>Pseudomonadota</taxon>
        <taxon>Alphaproteobacteria</taxon>
        <taxon>Rhodobacterales</taxon>
        <taxon>Roseobacteraceae</taxon>
        <taxon>Maritimibacter</taxon>
    </lineage>
</organism>
<dbReference type="Proteomes" id="UP000756530">
    <property type="component" value="Unassembled WGS sequence"/>
</dbReference>
<evidence type="ECO:0000313" key="1">
    <source>
        <dbReference type="EMBL" id="MBV7378477.1"/>
    </source>
</evidence>
<proteinExistence type="predicted"/>
<dbReference type="EMBL" id="JAHUZE010000001">
    <property type="protein sequence ID" value="MBV7378477.1"/>
    <property type="molecule type" value="Genomic_DNA"/>
</dbReference>